<keyword evidence="4" id="KW-0119">Carbohydrate metabolism</keyword>
<dbReference type="GO" id="GO:0045493">
    <property type="term" value="P:xylan catabolic process"/>
    <property type="evidence" value="ECO:0007669"/>
    <property type="project" value="UniProtKB-KW"/>
</dbReference>
<organism evidence="9 10">
    <name type="scientific">Sphingomonas alpina</name>
    <dbReference type="NCBI Taxonomy" id="653931"/>
    <lineage>
        <taxon>Bacteria</taxon>
        <taxon>Pseudomonadati</taxon>
        <taxon>Pseudomonadota</taxon>
        <taxon>Alphaproteobacteria</taxon>
        <taxon>Sphingomonadales</taxon>
        <taxon>Sphingomonadaceae</taxon>
        <taxon>Sphingomonas</taxon>
    </lineage>
</organism>
<proteinExistence type="inferred from homology"/>
<accession>A0A7H0LJ94</accession>
<protein>
    <submittedName>
        <fullName evidence="9">Family 43 glycosylhydrolase</fullName>
    </submittedName>
</protein>
<evidence type="ECO:0000256" key="4">
    <source>
        <dbReference type="ARBA" id="ARBA00023277"/>
    </source>
</evidence>
<evidence type="ECO:0000256" key="1">
    <source>
        <dbReference type="ARBA" id="ARBA00009865"/>
    </source>
</evidence>
<dbReference type="CDD" id="cd08990">
    <property type="entry name" value="GH43_AXH_like"/>
    <property type="match status" value="1"/>
</dbReference>
<evidence type="ECO:0000256" key="8">
    <source>
        <dbReference type="SAM" id="SignalP"/>
    </source>
</evidence>
<keyword evidence="3 7" id="KW-0378">Hydrolase</keyword>
<evidence type="ECO:0000256" key="5">
    <source>
        <dbReference type="ARBA" id="ARBA00023295"/>
    </source>
</evidence>
<dbReference type="Proteomes" id="UP000516148">
    <property type="component" value="Chromosome"/>
</dbReference>
<dbReference type="InterPro" id="IPR052176">
    <property type="entry name" value="Glycosyl_Hydrlase_43_Enz"/>
</dbReference>
<evidence type="ECO:0000256" key="7">
    <source>
        <dbReference type="RuleBase" id="RU361187"/>
    </source>
</evidence>
<name>A0A7H0LJ94_9SPHN</name>
<evidence type="ECO:0000313" key="10">
    <source>
        <dbReference type="Proteomes" id="UP000516148"/>
    </source>
</evidence>
<dbReference type="RefSeq" id="WP_187762056.1">
    <property type="nucleotide sequence ID" value="NZ_CP061038.1"/>
</dbReference>
<keyword evidence="2" id="KW-0624">Polysaccharide degradation</keyword>
<keyword evidence="10" id="KW-1185">Reference proteome</keyword>
<sequence length="518" mass="56203">MRVLNAGVACALVLSTAAAAQQSEPIVSRGNPILADGRYYSTDPAPLVDGDTLWILAGRDEAPADVNDFIMNEWQLLSTSDPASGNWTHYPAIARPETVFKWAESGRAYAGQIVKGPDGKFYFYAPVLQRDGDAKDRFAIGVAVADTPVGPWRDAHPAGPIISQKVPIANTIQNIDPTVIVDDDGRVFIYWGTFGQLRGMELQRDMITPKGDEKRIEGLTGFFEAPWLMKRKGVYYMLYAGNNAGPDSACTPAVYHACIGYGTATSPLGPWTYRGVMLKPVSSTTSHPGAVEFKGNWYLAYHTADAVGGGHFRRSVALDRIEWDDSVSPARIRTVVPTRLPQVAPAPTRNIAGAAYAAASNEPIPLQYWIRALNDGITKASPLPPDMWGSWTGNNPKRQWIEYRWRKPVTVNGSRIWFWGDQPAGSGIGVAPPASWAIDYWDKGWKPVPSASGYGAAPGAYQDTDFAPVTTRCLRATFTASSAQGTNAGVAVQEWQVLSSKAGVPTPPSRDRKIEGCD</sequence>
<dbReference type="SUPFAM" id="SSF75005">
    <property type="entry name" value="Arabinanase/levansucrase/invertase"/>
    <property type="match status" value="1"/>
</dbReference>
<feature type="site" description="Important for catalytic activity, responsible for pKa modulation of the active site Glu and correct orientation of both the proton donor and substrate" evidence="6">
    <location>
        <position position="176"/>
    </location>
</feature>
<feature type="signal peptide" evidence="8">
    <location>
        <begin position="1"/>
        <end position="20"/>
    </location>
</feature>
<keyword evidence="5 7" id="KW-0326">Glycosidase</keyword>
<comment type="similarity">
    <text evidence="1 7">Belongs to the glycosyl hydrolase 43 family.</text>
</comment>
<dbReference type="Gene3D" id="2.60.120.260">
    <property type="entry name" value="Galactose-binding domain-like"/>
    <property type="match status" value="1"/>
</dbReference>
<reference evidence="9 10" key="1">
    <citation type="submission" date="2020-09" db="EMBL/GenBank/DDBJ databases">
        <title>Sphingomonas sp., a new species isolated from pork steak.</title>
        <authorList>
            <person name="Heidler von Heilborn D."/>
        </authorList>
    </citation>
    <scope>NUCLEOTIDE SEQUENCE [LARGE SCALE GENOMIC DNA]</scope>
    <source>
        <strain evidence="10">S8-3T</strain>
    </source>
</reference>
<evidence type="ECO:0000256" key="6">
    <source>
        <dbReference type="PIRSR" id="PIRSR606710-2"/>
    </source>
</evidence>
<keyword evidence="2" id="KW-0858">Xylan degradation</keyword>
<dbReference type="AlphaFoldDB" id="A0A7H0LJ94"/>
<dbReference type="KEGG" id="spap:H3Z74_00330"/>
<dbReference type="EMBL" id="CP061038">
    <property type="protein sequence ID" value="QNQ09747.1"/>
    <property type="molecule type" value="Genomic_DNA"/>
</dbReference>
<feature type="chain" id="PRO_5028969395" evidence="8">
    <location>
        <begin position="21"/>
        <end position="518"/>
    </location>
</feature>
<evidence type="ECO:0000256" key="2">
    <source>
        <dbReference type="ARBA" id="ARBA00022651"/>
    </source>
</evidence>
<dbReference type="PANTHER" id="PTHR43772">
    <property type="entry name" value="ENDO-1,4-BETA-XYLANASE"/>
    <property type="match status" value="1"/>
</dbReference>
<dbReference type="Gene3D" id="2.115.10.20">
    <property type="entry name" value="Glycosyl hydrolase domain, family 43"/>
    <property type="match status" value="1"/>
</dbReference>
<evidence type="ECO:0000313" key="9">
    <source>
        <dbReference type="EMBL" id="QNQ09747.1"/>
    </source>
</evidence>
<dbReference type="InterPro" id="IPR023296">
    <property type="entry name" value="Glyco_hydro_beta-prop_sf"/>
</dbReference>
<dbReference type="Pfam" id="PF04616">
    <property type="entry name" value="Glyco_hydro_43"/>
    <property type="match status" value="1"/>
</dbReference>
<dbReference type="PANTHER" id="PTHR43772:SF2">
    <property type="entry name" value="PUTATIVE (AFU_ORTHOLOGUE AFUA_2G04480)-RELATED"/>
    <property type="match status" value="1"/>
</dbReference>
<gene>
    <name evidence="9" type="ORF">H3Z74_00330</name>
</gene>
<keyword evidence="8" id="KW-0732">Signal</keyword>
<dbReference type="InterPro" id="IPR006710">
    <property type="entry name" value="Glyco_hydro_43"/>
</dbReference>
<evidence type="ECO:0000256" key="3">
    <source>
        <dbReference type="ARBA" id="ARBA00022801"/>
    </source>
</evidence>
<dbReference type="GO" id="GO:0004553">
    <property type="term" value="F:hydrolase activity, hydrolyzing O-glycosyl compounds"/>
    <property type="evidence" value="ECO:0007669"/>
    <property type="project" value="InterPro"/>
</dbReference>